<proteinExistence type="predicted"/>
<gene>
    <name evidence="2" type="ORF">LOD99_12674</name>
</gene>
<name>A0AAV7JD02_9METZ</name>
<evidence type="ECO:0000313" key="3">
    <source>
        <dbReference type="Proteomes" id="UP001165289"/>
    </source>
</evidence>
<evidence type="ECO:0000313" key="2">
    <source>
        <dbReference type="EMBL" id="KAI6646553.1"/>
    </source>
</evidence>
<comment type="caution">
    <text evidence="2">The sequence shown here is derived from an EMBL/GenBank/DDBJ whole genome shotgun (WGS) entry which is preliminary data.</text>
</comment>
<dbReference type="PANTHER" id="PTHR15071">
    <property type="entry name" value="MANNOSE-6-PHOSPHATE RECEPTOR FAMILY MEMBER"/>
    <property type="match status" value="1"/>
</dbReference>
<organism evidence="2 3">
    <name type="scientific">Oopsacas minuta</name>
    <dbReference type="NCBI Taxonomy" id="111878"/>
    <lineage>
        <taxon>Eukaryota</taxon>
        <taxon>Metazoa</taxon>
        <taxon>Porifera</taxon>
        <taxon>Hexactinellida</taxon>
        <taxon>Hexasterophora</taxon>
        <taxon>Lyssacinosida</taxon>
        <taxon>Leucopsacidae</taxon>
        <taxon>Oopsacas</taxon>
    </lineage>
</organism>
<accession>A0AAV7JD02</accession>
<sequence>MNKYYSYFITLVLSVLLTLTICADECIKISDCACSTAKNGEIDLAGLAGEQGYLEADNDPKYKFRFYPCEIKQDWNNRCTIQDGPALCQYLYSIGETFNLGKVETMRVESHSGLVTVFNYTQGTPDEKGNRTSEIELVCNPNVTETVFEFVEERPIIHYKFRLTSNRVCPGLIDLGCQRIDSCTCQADYNKGFVSVHGLLNSLKKEWIEFEDNEAFYSLLPCPIKANSTAYKYCDDITGGPAACMKASDLERLTLGLQSKMRFVVTQKEPFTTAVVYYGGTSILNTERKATLVLRCDEDVSIAKVEYLGRNPLLNYNFRITSKDMCPHW</sequence>
<dbReference type="AlphaFoldDB" id="A0AAV7JD02"/>
<evidence type="ECO:0000256" key="1">
    <source>
        <dbReference type="SAM" id="SignalP"/>
    </source>
</evidence>
<dbReference type="Gene3D" id="2.70.130.10">
    <property type="entry name" value="Mannose-6-phosphate receptor binding domain"/>
    <property type="match status" value="2"/>
</dbReference>
<dbReference type="EMBL" id="JAKMXF010000354">
    <property type="protein sequence ID" value="KAI6646553.1"/>
    <property type="molecule type" value="Genomic_DNA"/>
</dbReference>
<dbReference type="GO" id="GO:0000139">
    <property type="term" value="C:Golgi membrane"/>
    <property type="evidence" value="ECO:0007669"/>
    <property type="project" value="UniProtKB-SubCell"/>
</dbReference>
<feature type="signal peptide" evidence="1">
    <location>
        <begin position="1"/>
        <end position="23"/>
    </location>
</feature>
<dbReference type="GO" id="GO:0005802">
    <property type="term" value="C:trans-Golgi network"/>
    <property type="evidence" value="ECO:0007669"/>
    <property type="project" value="TreeGrafter"/>
</dbReference>
<dbReference type="Proteomes" id="UP001165289">
    <property type="component" value="Unassembled WGS sequence"/>
</dbReference>
<protein>
    <submittedName>
        <fullName evidence="2">Uncharacterized protein</fullName>
    </submittedName>
</protein>
<keyword evidence="3" id="KW-1185">Reference proteome</keyword>
<dbReference type="PANTHER" id="PTHR15071:SF0">
    <property type="entry name" value="MANNOSE 6-PHOSPHATE RECEPTOR-LIKE PROTEIN 1"/>
    <property type="match status" value="1"/>
</dbReference>
<reference evidence="2 3" key="1">
    <citation type="journal article" date="2023" name="BMC Biol.">
        <title>The compact genome of the sponge Oopsacas minuta (Hexactinellida) is lacking key metazoan core genes.</title>
        <authorList>
            <person name="Santini S."/>
            <person name="Schenkelaars Q."/>
            <person name="Jourda C."/>
            <person name="Duchesne M."/>
            <person name="Belahbib H."/>
            <person name="Rocher C."/>
            <person name="Selva M."/>
            <person name="Riesgo A."/>
            <person name="Vervoort M."/>
            <person name="Leys S.P."/>
            <person name="Kodjabachian L."/>
            <person name="Le Bivic A."/>
            <person name="Borchiellini C."/>
            <person name="Claverie J.M."/>
            <person name="Renard E."/>
        </authorList>
    </citation>
    <scope>NUCLEOTIDE SEQUENCE [LARGE SCALE GENOMIC DNA]</scope>
    <source>
        <strain evidence="2">SPO-2</strain>
    </source>
</reference>
<dbReference type="SUPFAM" id="SSF50911">
    <property type="entry name" value="Mannose 6-phosphate receptor domain"/>
    <property type="match status" value="1"/>
</dbReference>
<keyword evidence="1" id="KW-0732">Signal</keyword>
<feature type="chain" id="PRO_5043843464" evidence="1">
    <location>
        <begin position="24"/>
        <end position="329"/>
    </location>
</feature>
<dbReference type="InterPro" id="IPR009011">
    <property type="entry name" value="Man6P_isomerase_rcpt-bd_dom_sf"/>
</dbReference>